<dbReference type="AlphaFoldDB" id="A0AAD5DKS2"/>
<dbReference type="InterPro" id="IPR032675">
    <property type="entry name" value="LRR_dom_sf"/>
</dbReference>
<evidence type="ECO:0000313" key="2">
    <source>
        <dbReference type="EMBL" id="KAI7838209.1"/>
    </source>
</evidence>
<proteinExistence type="predicted"/>
<dbReference type="SUPFAM" id="SSF52047">
    <property type="entry name" value="RNI-like"/>
    <property type="match status" value="1"/>
</dbReference>
<comment type="caution">
    <text evidence="2">The sequence shown here is derived from an EMBL/GenBank/DDBJ whole genome shotgun (WGS) entry which is preliminary data.</text>
</comment>
<reference evidence="2" key="1">
    <citation type="submission" date="2020-11" db="EMBL/GenBank/DDBJ databases">
        <title>Chlorella ohadii genome sequencing and assembly.</title>
        <authorList>
            <person name="Murik O."/>
            <person name="Treves H."/>
            <person name="Kedem I."/>
            <person name="Shotland Y."/>
            <person name="Kaplan A."/>
        </authorList>
    </citation>
    <scope>NUCLEOTIDE SEQUENCE</scope>
    <source>
        <strain evidence="2">1</strain>
    </source>
</reference>
<keyword evidence="3" id="KW-1185">Reference proteome</keyword>
<protein>
    <submittedName>
        <fullName evidence="2">Uncharacterized protein</fullName>
    </submittedName>
</protein>
<name>A0AAD5DKS2_9CHLO</name>
<dbReference type="GO" id="GO:0005930">
    <property type="term" value="C:axoneme"/>
    <property type="evidence" value="ECO:0007669"/>
    <property type="project" value="UniProtKB-SubCell"/>
</dbReference>
<sequence>MSSPPRCLINELPDELLSRILVVAAVIPRESCIYLHVGSFLSGVCRRWRRLCFSTPELWDTVSLEAPRPGQYRQRWLDGNLRVLQRASEHVRHLDITDLAAVQPVLEPLMQAAPCALQSLQLHLEWGPHLSGLPQQLALARARYTSLARLELDISDEYAYSFGQAAQQQPGASAAQLKARLLGGIVAGVAGLARTLTELKLRIPPAGLPSLAPLTALRRLRRLDVASCNELTPLLTPAPAQFPCLEEYSMNSLAGIQVAGVYINAASWVAAPAGTLRVQNVDASHLPALLPLLRPPAAAPLVGLHLVDLFVEEDAAASAAALEACAPHWENVHDLDLWMSPELPSVLEPLLRLLPRLDTLRLAHCSLTTLPTGPYLSGLRTLCLPDNDLRDLPPALLQATRVQHLELRGNQGLRPSAAELQLLLQALPELQQLNLRQTGICEDAAAALRATAAERSLTVLQ</sequence>
<evidence type="ECO:0000313" key="3">
    <source>
        <dbReference type="Proteomes" id="UP001205105"/>
    </source>
</evidence>
<dbReference type="EMBL" id="JADXDR010000133">
    <property type="protein sequence ID" value="KAI7838209.1"/>
    <property type="molecule type" value="Genomic_DNA"/>
</dbReference>
<comment type="subcellular location">
    <subcellularLocation>
        <location evidence="1">Cytoplasm</location>
        <location evidence="1">Cytoskeleton</location>
        <location evidence="1">Cilium axoneme</location>
    </subcellularLocation>
</comment>
<evidence type="ECO:0000256" key="1">
    <source>
        <dbReference type="ARBA" id="ARBA00004430"/>
    </source>
</evidence>
<dbReference type="Proteomes" id="UP001205105">
    <property type="component" value="Unassembled WGS sequence"/>
</dbReference>
<dbReference type="Gene3D" id="3.80.10.10">
    <property type="entry name" value="Ribonuclease Inhibitor"/>
    <property type="match status" value="2"/>
</dbReference>
<organism evidence="2 3">
    <name type="scientific">Chlorella ohadii</name>
    <dbReference type="NCBI Taxonomy" id="2649997"/>
    <lineage>
        <taxon>Eukaryota</taxon>
        <taxon>Viridiplantae</taxon>
        <taxon>Chlorophyta</taxon>
        <taxon>core chlorophytes</taxon>
        <taxon>Trebouxiophyceae</taxon>
        <taxon>Chlorellales</taxon>
        <taxon>Chlorellaceae</taxon>
        <taxon>Chlorella clade</taxon>
        <taxon>Chlorella</taxon>
    </lineage>
</organism>
<gene>
    <name evidence="2" type="ORF">COHA_008003</name>
</gene>
<accession>A0AAD5DKS2</accession>